<name>A0A4S4EB87_CAMSN</name>
<keyword evidence="12" id="KW-1185">Reference proteome</keyword>
<dbReference type="Proteomes" id="UP000306102">
    <property type="component" value="Unassembled WGS sequence"/>
</dbReference>
<evidence type="ECO:0000256" key="10">
    <source>
        <dbReference type="RuleBase" id="RU000488"/>
    </source>
</evidence>
<keyword evidence="8" id="KW-0576">Peroxisome</keyword>
<evidence type="ECO:0008006" key="13">
    <source>
        <dbReference type="Google" id="ProtNLM"/>
    </source>
</evidence>
<feature type="repeat" description="Solcar" evidence="9">
    <location>
        <begin position="5"/>
        <end position="94"/>
    </location>
</feature>
<dbReference type="STRING" id="542762.A0A4S4EB87"/>
<dbReference type="PANTHER" id="PTHR46650">
    <property type="entry name" value="PEROXISOMAL ADENINE NUCLEOTIDE TRANSPORTER 1"/>
    <property type="match status" value="1"/>
</dbReference>
<gene>
    <name evidence="11" type="ORF">TEA_016744</name>
</gene>
<dbReference type="PANTHER" id="PTHR46650:SF1">
    <property type="entry name" value="PEROXISOMAL ADENINE NUCLEOTIDE TRANSPORTER 1"/>
    <property type="match status" value="1"/>
</dbReference>
<dbReference type="AlphaFoldDB" id="A0A4S4EB87"/>
<keyword evidence="4 9" id="KW-0812">Transmembrane</keyword>
<dbReference type="PROSITE" id="PS50920">
    <property type="entry name" value="SOLCAR"/>
    <property type="match status" value="1"/>
</dbReference>
<evidence type="ECO:0000313" key="12">
    <source>
        <dbReference type="Proteomes" id="UP000306102"/>
    </source>
</evidence>
<dbReference type="InterPro" id="IPR023395">
    <property type="entry name" value="MCP_dom_sf"/>
</dbReference>
<dbReference type="Gene3D" id="1.50.40.10">
    <property type="entry name" value="Mitochondrial carrier domain"/>
    <property type="match status" value="1"/>
</dbReference>
<dbReference type="GO" id="GO:0005778">
    <property type="term" value="C:peroxisomal membrane"/>
    <property type="evidence" value="ECO:0007669"/>
    <property type="project" value="UniProtKB-SubCell"/>
</dbReference>
<evidence type="ECO:0000256" key="6">
    <source>
        <dbReference type="ARBA" id="ARBA00022989"/>
    </source>
</evidence>
<keyword evidence="5" id="KW-0677">Repeat</keyword>
<comment type="similarity">
    <text evidence="2 10">Belongs to the mitochondrial carrier (TC 2.A.29) family.</text>
</comment>
<evidence type="ECO:0000256" key="4">
    <source>
        <dbReference type="ARBA" id="ARBA00022692"/>
    </source>
</evidence>
<organism evidence="11 12">
    <name type="scientific">Camellia sinensis var. sinensis</name>
    <name type="common">China tea</name>
    <dbReference type="NCBI Taxonomy" id="542762"/>
    <lineage>
        <taxon>Eukaryota</taxon>
        <taxon>Viridiplantae</taxon>
        <taxon>Streptophyta</taxon>
        <taxon>Embryophyta</taxon>
        <taxon>Tracheophyta</taxon>
        <taxon>Spermatophyta</taxon>
        <taxon>Magnoliopsida</taxon>
        <taxon>eudicotyledons</taxon>
        <taxon>Gunneridae</taxon>
        <taxon>Pentapetalae</taxon>
        <taxon>asterids</taxon>
        <taxon>Ericales</taxon>
        <taxon>Theaceae</taxon>
        <taxon>Camellia</taxon>
    </lineage>
</organism>
<dbReference type="GO" id="GO:0007031">
    <property type="term" value="P:peroxisome organization"/>
    <property type="evidence" value="ECO:0007669"/>
    <property type="project" value="TreeGrafter"/>
</dbReference>
<keyword evidence="6" id="KW-1133">Transmembrane helix</keyword>
<comment type="subcellular location">
    <subcellularLocation>
        <location evidence="1">Peroxisome membrane</location>
        <topology evidence="1">Multi-pass membrane protein</topology>
    </subcellularLocation>
</comment>
<dbReference type="SUPFAM" id="SSF103506">
    <property type="entry name" value="Mitochondrial carrier"/>
    <property type="match status" value="1"/>
</dbReference>
<dbReference type="InterPro" id="IPR045900">
    <property type="entry name" value="Peroxisomal_Ade_carrier"/>
</dbReference>
<evidence type="ECO:0000256" key="5">
    <source>
        <dbReference type="ARBA" id="ARBA00022737"/>
    </source>
</evidence>
<evidence type="ECO:0000256" key="1">
    <source>
        <dbReference type="ARBA" id="ARBA00004585"/>
    </source>
</evidence>
<sequence>MAFDLESLSEATSGAIGALVSTTVLYPLDTCKNKYQAEVRSHNRQKYRKIPDVYWEAISNHQVLSLYQGLGTKNLQSFIFQFIYFYGYSFFKKLYLKNSGLKSIDTKANLVLAAAAGACTVIVTQYTVFDQLKQRLQRGQLSKKLGTESSSDSLSAVSAFVLGAVSKCIATCLTYPAISMGIPKRLLYKYRVCVAGDDSGCRIRRRQEEGSSTEILKNSIRCNANDLEKGRATWFLQRIRCSDFEDCVKLCIAFDGEGEDHKNHLGSIACTPKLSVHSQDQIKECLDGEFYPKDHLQIKTPFKVPPLVN</sequence>
<evidence type="ECO:0000256" key="8">
    <source>
        <dbReference type="ARBA" id="ARBA00023140"/>
    </source>
</evidence>
<dbReference type="GO" id="GO:0015217">
    <property type="term" value="F:ADP transmembrane transporter activity"/>
    <property type="evidence" value="ECO:0007669"/>
    <property type="project" value="InterPro"/>
</dbReference>
<accession>A0A4S4EB87</accession>
<dbReference type="InterPro" id="IPR018108">
    <property type="entry name" value="MCP_transmembrane"/>
</dbReference>
<protein>
    <recommendedName>
        <fullName evidence="13">Peroxisomal adenine nucleotide carrier 1</fullName>
    </recommendedName>
</protein>
<reference evidence="11 12" key="1">
    <citation type="journal article" date="2018" name="Proc. Natl. Acad. Sci. U.S.A.">
        <title>Draft genome sequence of Camellia sinensis var. sinensis provides insights into the evolution of the tea genome and tea quality.</title>
        <authorList>
            <person name="Wei C."/>
            <person name="Yang H."/>
            <person name="Wang S."/>
            <person name="Zhao J."/>
            <person name="Liu C."/>
            <person name="Gao L."/>
            <person name="Xia E."/>
            <person name="Lu Y."/>
            <person name="Tai Y."/>
            <person name="She G."/>
            <person name="Sun J."/>
            <person name="Cao H."/>
            <person name="Tong W."/>
            <person name="Gao Q."/>
            <person name="Li Y."/>
            <person name="Deng W."/>
            <person name="Jiang X."/>
            <person name="Wang W."/>
            <person name="Chen Q."/>
            <person name="Zhang S."/>
            <person name="Li H."/>
            <person name="Wu J."/>
            <person name="Wang P."/>
            <person name="Li P."/>
            <person name="Shi C."/>
            <person name="Zheng F."/>
            <person name="Jian J."/>
            <person name="Huang B."/>
            <person name="Shan D."/>
            <person name="Shi M."/>
            <person name="Fang C."/>
            <person name="Yue Y."/>
            <person name="Li F."/>
            <person name="Li D."/>
            <person name="Wei S."/>
            <person name="Han B."/>
            <person name="Jiang C."/>
            <person name="Yin Y."/>
            <person name="Xia T."/>
            <person name="Zhang Z."/>
            <person name="Bennetzen J.L."/>
            <person name="Zhao S."/>
            <person name="Wan X."/>
        </authorList>
    </citation>
    <scope>NUCLEOTIDE SEQUENCE [LARGE SCALE GENOMIC DNA]</scope>
    <source>
        <strain evidence="12">cv. Shuchazao</strain>
        <tissue evidence="11">Leaf</tissue>
    </source>
</reference>
<evidence type="ECO:0000313" key="11">
    <source>
        <dbReference type="EMBL" id="THG13460.1"/>
    </source>
</evidence>
<keyword evidence="7 9" id="KW-0472">Membrane</keyword>
<dbReference type="GO" id="GO:0006635">
    <property type="term" value="P:fatty acid beta-oxidation"/>
    <property type="evidence" value="ECO:0007669"/>
    <property type="project" value="InterPro"/>
</dbReference>
<evidence type="ECO:0000256" key="2">
    <source>
        <dbReference type="ARBA" id="ARBA00006375"/>
    </source>
</evidence>
<evidence type="ECO:0000256" key="7">
    <source>
        <dbReference type="ARBA" id="ARBA00023136"/>
    </source>
</evidence>
<evidence type="ECO:0000256" key="3">
    <source>
        <dbReference type="ARBA" id="ARBA00022448"/>
    </source>
</evidence>
<proteinExistence type="inferred from homology"/>
<dbReference type="Pfam" id="PF00153">
    <property type="entry name" value="Mito_carr"/>
    <property type="match status" value="1"/>
</dbReference>
<dbReference type="EMBL" id="SDRB02005865">
    <property type="protein sequence ID" value="THG13460.1"/>
    <property type="molecule type" value="Genomic_DNA"/>
</dbReference>
<dbReference type="GO" id="GO:0005347">
    <property type="term" value="F:ATP transmembrane transporter activity"/>
    <property type="evidence" value="ECO:0007669"/>
    <property type="project" value="InterPro"/>
</dbReference>
<comment type="caution">
    <text evidence="11">The sequence shown here is derived from an EMBL/GenBank/DDBJ whole genome shotgun (WGS) entry which is preliminary data.</text>
</comment>
<keyword evidence="3 10" id="KW-0813">Transport</keyword>
<evidence type="ECO:0000256" key="9">
    <source>
        <dbReference type="PROSITE-ProRule" id="PRU00282"/>
    </source>
</evidence>